<gene>
    <name evidence="6" type="ORF">C7M84_020562</name>
</gene>
<keyword evidence="2" id="KW-0963">Cytoplasm</keyword>
<keyword evidence="3" id="KW-0227">DNA damage</keyword>
<name>A0A423SBR2_PENVA</name>
<dbReference type="GO" id="GO:0070552">
    <property type="term" value="C:BRISC complex"/>
    <property type="evidence" value="ECO:0007669"/>
    <property type="project" value="InterPro"/>
</dbReference>
<dbReference type="AlphaFoldDB" id="A0A423SBR2"/>
<dbReference type="GO" id="GO:0007095">
    <property type="term" value="P:mitotic G2 DNA damage checkpoint signaling"/>
    <property type="evidence" value="ECO:0007669"/>
    <property type="project" value="TreeGrafter"/>
</dbReference>
<reference evidence="6 7" key="2">
    <citation type="submission" date="2019-01" db="EMBL/GenBank/DDBJ databases">
        <title>The decoding of complex shrimp genome reveals the adaptation for benthos swimmer, frequently molting mechanism and breeding impact on genome.</title>
        <authorList>
            <person name="Sun Y."/>
            <person name="Gao Y."/>
            <person name="Yu Y."/>
        </authorList>
    </citation>
    <scope>NUCLEOTIDE SEQUENCE [LARGE SCALE GENOMIC DNA]</scope>
    <source>
        <tissue evidence="6">Muscle</tissue>
    </source>
</reference>
<dbReference type="PANTHER" id="PTHR15660:SF1">
    <property type="entry name" value="BRISC AND BRCA1-A COMPLEX MEMBER 1"/>
    <property type="match status" value="1"/>
</dbReference>
<evidence type="ECO:0000256" key="4">
    <source>
        <dbReference type="ARBA" id="ARBA00023204"/>
    </source>
</evidence>
<dbReference type="STRING" id="6689.A0A423SBR2"/>
<dbReference type="GO" id="GO:0006302">
    <property type="term" value="P:double-strand break repair"/>
    <property type="evidence" value="ECO:0007669"/>
    <property type="project" value="TreeGrafter"/>
</dbReference>
<evidence type="ECO:0000256" key="1">
    <source>
        <dbReference type="ARBA" id="ARBA00004123"/>
    </source>
</evidence>
<dbReference type="PANTHER" id="PTHR15660">
    <property type="entry name" value="BRISC AND BRCA1-A COMPLEX MEMBER 1"/>
    <property type="match status" value="1"/>
</dbReference>
<dbReference type="GO" id="GO:0045739">
    <property type="term" value="P:positive regulation of DNA repair"/>
    <property type="evidence" value="ECO:0007669"/>
    <property type="project" value="InterPro"/>
</dbReference>
<protein>
    <submittedName>
        <fullName evidence="6">BRCA1-A complex subunit MERIT40</fullName>
    </submittedName>
</protein>
<evidence type="ECO:0000256" key="2">
    <source>
        <dbReference type="ARBA" id="ARBA00022490"/>
    </source>
</evidence>
<organism evidence="6 7">
    <name type="scientific">Penaeus vannamei</name>
    <name type="common">Whiteleg shrimp</name>
    <name type="synonym">Litopenaeus vannamei</name>
    <dbReference type="NCBI Taxonomy" id="6689"/>
    <lineage>
        <taxon>Eukaryota</taxon>
        <taxon>Metazoa</taxon>
        <taxon>Ecdysozoa</taxon>
        <taxon>Arthropoda</taxon>
        <taxon>Crustacea</taxon>
        <taxon>Multicrustacea</taxon>
        <taxon>Malacostraca</taxon>
        <taxon>Eumalacostraca</taxon>
        <taxon>Eucarida</taxon>
        <taxon>Decapoda</taxon>
        <taxon>Dendrobranchiata</taxon>
        <taxon>Penaeoidea</taxon>
        <taxon>Penaeidae</taxon>
        <taxon>Penaeus</taxon>
    </lineage>
</organism>
<comment type="caution">
    <text evidence="6">The sequence shown here is derived from an EMBL/GenBank/DDBJ whole genome shotgun (WGS) entry which is preliminary data.</text>
</comment>
<dbReference type="EMBL" id="QCYY01004062">
    <property type="protein sequence ID" value="ROT61644.1"/>
    <property type="molecule type" value="Genomic_DNA"/>
</dbReference>
<dbReference type="Proteomes" id="UP000283509">
    <property type="component" value="Unassembled WGS sequence"/>
</dbReference>
<evidence type="ECO:0000313" key="7">
    <source>
        <dbReference type="Proteomes" id="UP000283509"/>
    </source>
</evidence>
<comment type="subcellular location">
    <subcellularLocation>
        <location evidence="1">Nucleus</location>
    </subcellularLocation>
</comment>
<proteinExistence type="predicted"/>
<evidence type="ECO:0000313" key="6">
    <source>
        <dbReference type="EMBL" id="ROT61644.1"/>
    </source>
</evidence>
<evidence type="ECO:0000256" key="3">
    <source>
        <dbReference type="ARBA" id="ARBA00022763"/>
    </source>
</evidence>
<keyword evidence="4" id="KW-0234">DNA repair</keyword>
<dbReference type="CDD" id="cd21502">
    <property type="entry name" value="vWA_BABAM1"/>
    <property type="match status" value="1"/>
</dbReference>
<sequence>MAGEETSSSCSTPSEAHEATEQLGCVTVERHVPRVNCPEHIILVIDVCKEEGNTPYKLADGTKYSPMYMMKRALTLFLQNKHAIDSRHKFALMLLHESPVWLHDFTSNPKDIIAELDELEEAVTSGSHFDLSHLFSLIANQVSVPHCSNPAVAPPPYVIRTIMLYGRSQCLPQFLSGKTSFTNLSQSPHYFLDILYMHETPSDDNKCEGIFDLLCGLDESGWSYVLEVSRNATKLHNHCGSLLAHPLQRPTQKDVHYTLVATE</sequence>
<accession>A0A423SBR2</accession>
<reference evidence="6 7" key="1">
    <citation type="submission" date="2018-04" db="EMBL/GenBank/DDBJ databases">
        <authorList>
            <person name="Zhang X."/>
            <person name="Yuan J."/>
            <person name="Li F."/>
            <person name="Xiang J."/>
        </authorList>
    </citation>
    <scope>NUCLEOTIDE SEQUENCE [LARGE SCALE GENOMIC DNA]</scope>
    <source>
        <tissue evidence="6">Muscle</tissue>
    </source>
</reference>
<dbReference type="GO" id="GO:0016604">
    <property type="term" value="C:nuclear body"/>
    <property type="evidence" value="ECO:0007669"/>
    <property type="project" value="TreeGrafter"/>
</dbReference>
<dbReference type="InterPro" id="IPR026126">
    <property type="entry name" value="BABAM1"/>
</dbReference>
<keyword evidence="7" id="KW-1185">Reference proteome</keyword>
<evidence type="ECO:0000256" key="5">
    <source>
        <dbReference type="ARBA" id="ARBA00023242"/>
    </source>
</evidence>
<dbReference type="OrthoDB" id="547311at2759"/>
<dbReference type="GO" id="GO:0070531">
    <property type="term" value="C:BRCA1-A complex"/>
    <property type="evidence" value="ECO:0007669"/>
    <property type="project" value="InterPro"/>
</dbReference>
<keyword evidence="5" id="KW-0539">Nucleus</keyword>